<keyword evidence="2" id="KW-1185">Reference proteome</keyword>
<name>A0A6A6F0Q7_9PEZI</name>
<dbReference type="EMBL" id="ML993124">
    <property type="protein sequence ID" value="KAF2206121.1"/>
    <property type="molecule type" value="Genomic_DNA"/>
</dbReference>
<gene>
    <name evidence="1" type="ORF">CERZMDRAFT_15829</name>
</gene>
<dbReference type="Proteomes" id="UP000799539">
    <property type="component" value="Unassembled WGS sequence"/>
</dbReference>
<accession>A0A6A6F0Q7</accession>
<organism evidence="1 2">
    <name type="scientific">Cercospora zeae-maydis SCOH1-5</name>
    <dbReference type="NCBI Taxonomy" id="717836"/>
    <lineage>
        <taxon>Eukaryota</taxon>
        <taxon>Fungi</taxon>
        <taxon>Dikarya</taxon>
        <taxon>Ascomycota</taxon>
        <taxon>Pezizomycotina</taxon>
        <taxon>Dothideomycetes</taxon>
        <taxon>Dothideomycetidae</taxon>
        <taxon>Mycosphaerellales</taxon>
        <taxon>Mycosphaerellaceae</taxon>
        <taxon>Cercospora</taxon>
    </lineage>
</organism>
<dbReference type="AlphaFoldDB" id="A0A6A6F0Q7"/>
<dbReference type="OrthoDB" id="3737666at2759"/>
<feature type="non-terminal residue" evidence="1">
    <location>
        <position position="1"/>
    </location>
</feature>
<evidence type="ECO:0000313" key="1">
    <source>
        <dbReference type="EMBL" id="KAF2206121.1"/>
    </source>
</evidence>
<protein>
    <submittedName>
        <fullName evidence="1">Uncharacterized protein</fullName>
    </submittedName>
</protein>
<sequence length="70" mass="7967">DTTWHKVVVHGVSTRDFDTPQGLEEVKRDIEEYNPGLYIQNTPIWLTLAKIRKEKAAGTILLAFKTRGEA</sequence>
<evidence type="ECO:0000313" key="2">
    <source>
        <dbReference type="Proteomes" id="UP000799539"/>
    </source>
</evidence>
<feature type="non-terminal residue" evidence="1">
    <location>
        <position position="70"/>
    </location>
</feature>
<reference evidence="1" key="1">
    <citation type="journal article" date="2020" name="Stud. Mycol.">
        <title>101 Dothideomycetes genomes: a test case for predicting lifestyles and emergence of pathogens.</title>
        <authorList>
            <person name="Haridas S."/>
            <person name="Albert R."/>
            <person name="Binder M."/>
            <person name="Bloem J."/>
            <person name="Labutti K."/>
            <person name="Salamov A."/>
            <person name="Andreopoulos B."/>
            <person name="Baker S."/>
            <person name="Barry K."/>
            <person name="Bills G."/>
            <person name="Bluhm B."/>
            <person name="Cannon C."/>
            <person name="Castanera R."/>
            <person name="Culley D."/>
            <person name="Daum C."/>
            <person name="Ezra D."/>
            <person name="Gonzalez J."/>
            <person name="Henrissat B."/>
            <person name="Kuo A."/>
            <person name="Liang C."/>
            <person name="Lipzen A."/>
            <person name="Lutzoni F."/>
            <person name="Magnuson J."/>
            <person name="Mondo S."/>
            <person name="Nolan M."/>
            <person name="Ohm R."/>
            <person name="Pangilinan J."/>
            <person name="Park H.-J."/>
            <person name="Ramirez L."/>
            <person name="Alfaro M."/>
            <person name="Sun H."/>
            <person name="Tritt A."/>
            <person name="Yoshinaga Y."/>
            <person name="Zwiers L.-H."/>
            <person name="Turgeon B."/>
            <person name="Goodwin S."/>
            <person name="Spatafora J."/>
            <person name="Crous P."/>
            <person name="Grigoriev I."/>
        </authorList>
    </citation>
    <scope>NUCLEOTIDE SEQUENCE</scope>
    <source>
        <strain evidence="1">SCOH1-5</strain>
    </source>
</reference>
<proteinExistence type="predicted"/>